<feature type="region of interest" description="Disordered" evidence="10">
    <location>
        <begin position="1"/>
        <end position="65"/>
    </location>
</feature>
<dbReference type="Pfam" id="PF05741">
    <property type="entry name" value="zf-nanos"/>
    <property type="match status" value="1"/>
</dbReference>
<feature type="zinc finger region" description="C3H1-type" evidence="8">
    <location>
        <begin position="245"/>
        <end position="273"/>
    </location>
</feature>
<dbReference type="InterPro" id="IPR024161">
    <property type="entry name" value="Znf_nanos-typ"/>
</dbReference>
<dbReference type="GO" id="GO:0008270">
    <property type="term" value="F:zinc ion binding"/>
    <property type="evidence" value="ECO:0007669"/>
    <property type="project" value="UniProtKB-KW"/>
</dbReference>
<evidence type="ECO:0000256" key="9">
    <source>
        <dbReference type="PROSITE-ProRule" id="PRU00855"/>
    </source>
</evidence>
<evidence type="ECO:0000256" key="2">
    <source>
        <dbReference type="ARBA" id="ARBA00022490"/>
    </source>
</evidence>
<evidence type="ECO:0000256" key="10">
    <source>
        <dbReference type="SAM" id="MobiDB-lite"/>
    </source>
</evidence>
<sequence length="361" mass="40781">MTMYSDRPEHKKIKEKTLYSDREHSNKKIRQGYTGRGSGSYTNTTEESHDISDMGSGVSVSRKSSSSATPIRFNDVDKINISNLQVPDVKSAKECAFCRIQGELVEVYSNHSMMEEGIGKGGKIFMMEEGIGKGGKILCEKLKEIGCSICGAKGEKTHVELACPKRNVISYLNRIGPKLFELACKMGSSHDSKSPIEPKPVVQEENHHRKIYTRTFFATPQVQDRNDSHKDNYNGRGDGMNQRSNYKTKPCSNIERGVFCPYGANCLYIHPGDQVDKPIDYHRDHRPPHRNYNNSNFEPVSSPKYRSRLGPKQPHGGSFDLKSQRRSSVKPQEVKAGNEPRTQMNGEEKELKQPIRILKRS</sequence>
<feature type="compositionally biased region" description="Basic and acidic residues" evidence="10">
    <location>
        <begin position="224"/>
        <end position="233"/>
    </location>
</feature>
<feature type="domain" description="Nanos-type" evidence="12">
    <location>
        <begin position="94"/>
        <end position="165"/>
    </location>
</feature>
<evidence type="ECO:0000256" key="1">
    <source>
        <dbReference type="ARBA" id="ARBA00004496"/>
    </source>
</evidence>
<dbReference type="WBParaSite" id="ACRNAN_Path_1003.g3848.t1">
    <property type="protein sequence ID" value="ACRNAN_Path_1003.g3848.t1"/>
    <property type="gene ID" value="ACRNAN_Path_1003.g3848"/>
</dbReference>
<dbReference type="SUPFAM" id="SSF90229">
    <property type="entry name" value="CCCH zinc finger"/>
    <property type="match status" value="1"/>
</dbReference>
<dbReference type="Proteomes" id="UP000887540">
    <property type="component" value="Unplaced"/>
</dbReference>
<organism evidence="13 14">
    <name type="scientific">Acrobeloides nanus</name>
    <dbReference type="NCBI Taxonomy" id="290746"/>
    <lineage>
        <taxon>Eukaryota</taxon>
        <taxon>Metazoa</taxon>
        <taxon>Ecdysozoa</taxon>
        <taxon>Nematoda</taxon>
        <taxon>Chromadorea</taxon>
        <taxon>Rhabditida</taxon>
        <taxon>Tylenchina</taxon>
        <taxon>Cephalobomorpha</taxon>
        <taxon>Cephaloboidea</taxon>
        <taxon>Cephalobidae</taxon>
        <taxon>Acrobeloides</taxon>
    </lineage>
</organism>
<dbReference type="Pfam" id="PF00642">
    <property type="entry name" value="zf-CCCH"/>
    <property type="match status" value="1"/>
</dbReference>
<keyword evidence="6 9" id="KW-0810">Translation regulation</keyword>
<evidence type="ECO:0000256" key="4">
    <source>
        <dbReference type="ARBA" id="ARBA00022771"/>
    </source>
</evidence>
<keyword evidence="2" id="KW-0963">Cytoplasm</keyword>
<comment type="similarity">
    <text evidence="9">Belongs to the nanos family.</text>
</comment>
<dbReference type="SMART" id="SM00356">
    <property type="entry name" value="ZnF_C3H1"/>
    <property type="match status" value="1"/>
</dbReference>
<dbReference type="GO" id="GO:0003723">
    <property type="term" value="F:RNA binding"/>
    <property type="evidence" value="ECO:0007669"/>
    <property type="project" value="UniProtKB-UniRule"/>
</dbReference>
<keyword evidence="4 8" id="KW-0863">Zinc-finger</keyword>
<evidence type="ECO:0000256" key="5">
    <source>
        <dbReference type="ARBA" id="ARBA00022833"/>
    </source>
</evidence>
<feature type="region of interest" description="Disordered" evidence="10">
    <location>
        <begin position="224"/>
        <end position="247"/>
    </location>
</feature>
<dbReference type="InterPro" id="IPR038129">
    <property type="entry name" value="Nanos_sf"/>
</dbReference>
<dbReference type="Gene3D" id="4.10.60.30">
    <property type="entry name" value="Nanos, RNA-binding domain"/>
    <property type="match status" value="1"/>
</dbReference>
<evidence type="ECO:0000313" key="14">
    <source>
        <dbReference type="WBParaSite" id="ACRNAN_Path_1003.g3848.t1"/>
    </source>
</evidence>
<dbReference type="InterPro" id="IPR036855">
    <property type="entry name" value="Znf_CCCH_sf"/>
</dbReference>
<evidence type="ECO:0000256" key="3">
    <source>
        <dbReference type="ARBA" id="ARBA00022723"/>
    </source>
</evidence>
<evidence type="ECO:0000256" key="6">
    <source>
        <dbReference type="ARBA" id="ARBA00022845"/>
    </source>
</evidence>
<dbReference type="InterPro" id="IPR008705">
    <property type="entry name" value="Nanos/Xcar2"/>
</dbReference>
<evidence type="ECO:0000259" key="11">
    <source>
        <dbReference type="PROSITE" id="PS50103"/>
    </source>
</evidence>
<keyword evidence="7 9" id="KW-0694">RNA-binding</keyword>
<feature type="region of interest" description="Disordered" evidence="10">
    <location>
        <begin position="278"/>
        <end position="361"/>
    </location>
</feature>
<keyword evidence="3 8" id="KW-0479">Metal-binding</keyword>
<comment type="subcellular location">
    <subcellularLocation>
        <location evidence="1">Cytoplasm</location>
    </subcellularLocation>
</comment>
<dbReference type="PANTHER" id="PTHR12887">
    <property type="entry name" value="NANOS PROTEIN"/>
    <property type="match status" value="1"/>
</dbReference>
<feature type="compositionally biased region" description="Basic and acidic residues" evidence="10">
    <location>
        <begin position="15"/>
        <end position="26"/>
    </location>
</feature>
<evidence type="ECO:0000259" key="12">
    <source>
        <dbReference type="PROSITE" id="PS51522"/>
    </source>
</evidence>
<dbReference type="GO" id="GO:0005737">
    <property type="term" value="C:cytoplasm"/>
    <property type="evidence" value="ECO:0007669"/>
    <property type="project" value="UniProtKB-SubCell"/>
</dbReference>
<dbReference type="InterPro" id="IPR000571">
    <property type="entry name" value="Znf_CCCH"/>
</dbReference>
<feature type="domain" description="C3H1-type" evidence="11">
    <location>
        <begin position="245"/>
        <end position="273"/>
    </location>
</feature>
<keyword evidence="13" id="KW-1185">Reference proteome</keyword>
<reference evidence="14" key="1">
    <citation type="submission" date="2022-11" db="UniProtKB">
        <authorList>
            <consortium name="WormBaseParasite"/>
        </authorList>
    </citation>
    <scope>IDENTIFICATION</scope>
</reference>
<evidence type="ECO:0000256" key="7">
    <source>
        <dbReference type="ARBA" id="ARBA00022884"/>
    </source>
</evidence>
<dbReference type="PROSITE" id="PS50103">
    <property type="entry name" value="ZF_C3H1"/>
    <property type="match status" value="1"/>
</dbReference>
<accession>A0A914BU93</accession>
<keyword evidence="5 8" id="KW-0862">Zinc</keyword>
<dbReference type="GO" id="GO:0006417">
    <property type="term" value="P:regulation of translation"/>
    <property type="evidence" value="ECO:0007669"/>
    <property type="project" value="UniProtKB-UniRule"/>
</dbReference>
<proteinExistence type="inferred from homology"/>
<protein>
    <submittedName>
        <fullName evidence="14">C3H1-type domain-containing protein</fullName>
    </submittedName>
</protein>
<dbReference type="AlphaFoldDB" id="A0A914BU93"/>
<evidence type="ECO:0000313" key="13">
    <source>
        <dbReference type="Proteomes" id="UP000887540"/>
    </source>
</evidence>
<evidence type="ECO:0000256" key="8">
    <source>
        <dbReference type="PROSITE-ProRule" id="PRU00723"/>
    </source>
</evidence>
<dbReference type="PROSITE" id="PS51522">
    <property type="entry name" value="ZF_NANOS"/>
    <property type="match status" value="1"/>
</dbReference>
<name>A0A914BU93_9BILA</name>
<dbReference type="Gene3D" id="4.10.1000.10">
    <property type="entry name" value="Zinc finger, CCCH-type"/>
    <property type="match status" value="1"/>
</dbReference>
<feature type="compositionally biased region" description="Low complexity" evidence="10">
    <location>
        <begin position="55"/>
        <end position="65"/>
    </location>
</feature>